<gene>
    <name evidence="3" type="ORF">RFH47_09495</name>
</gene>
<comment type="similarity">
    <text evidence="1">Belongs to the transglycosylase Slt family.</text>
</comment>
<dbReference type="EMBL" id="JAVIDL010000016">
    <property type="protein sequence ID" value="MDQ8935961.1"/>
    <property type="molecule type" value="Genomic_DNA"/>
</dbReference>
<dbReference type="RefSeq" id="WP_308981514.1">
    <property type="nucleotide sequence ID" value="NZ_JAVIDL010000016.1"/>
</dbReference>
<evidence type="ECO:0000256" key="1">
    <source>
        <dbReference type="ARBA" id="ARBA00007734"/>
    </source>
</evidence>
<protein>
    <submittedName>
        <fullName evidence="3">Transglycosylase SLT domain-containing protein</fullName>
    </submittedName>
</protein>
<organism evidence="3 4">
    <name type="scientific">Acinetobacter rudis</name>
    <dbReference type="NCBI Taxonomy" id="632955"/>
    <lineage>
        <taxon>Bacteria</taxon>
        <taxon>Pseudomonadati</taxon>
        <taxon>Pseudomonadota</taxon>
        <taxon>Gammaproteobacteria</taxon>
        <taxon>Moraxellales</taxon>
        <taxon>Moraxellaceae</taxon>
        <taxon>Acinetobacter</taxon>
    </lineage>
</organism>
<evidence type="ECO:0000313" key="4">
    <source>
        <dbReference type="Proteomes" id="UP001243844"/>
    </source>
</evidence>
<evidence type="ECO:0000259" key="2">
    <source>
        <dbReference type="Pfam" id="PF01464"/>
    </source>
</evidence>
<sequence>MVLVLFNLLQRTFSIYPQYIQKQNLTLLCTSTLLVSLAGCTSLNNGSIEKRSAKLSTGIQKAYSVAPATANRISPMIIHNAEKHNIDPVLLAATIRQESSYRSSVTSSAGAVGLTQVIPRYWQQHCPGDLFDENTNIHCGSYILSKYYSSAGSWPKALAYYNVGPTGYNSSWKMKHQGKKYASQVKQHEQALKNAL</sequence>
<accession>A0AAW8JBA1</accession>
<reference evidence="3" key="1">
    <citation type="submission" date="2023-08" db="EMBL/GenBank/DDBJ databases">
        <title>Emergence of clinically-relevant ST2 carbapenem-resistant Acinetobacter baumannii strains in hospital sewages in Zhejiang, East of China.</title>
        <authorList>
            <person name="Kaichao C."/>
            <person name="Zhang R."/>
        </authorList>
    </citation>
    <scope>NUCLEOTIDE SEQUENCE</scope>
    <source>
        <strain evidence="3">M-RB-37</strain>
    </source>
</reference>
<comment type="caution">
    <text evidence="3">The sequence shown here is derived from an EMBL/GenBank/DDBJ whole genome shotgun (WGS) entry which is preliminary data.</text>
</comment>
<dbReference type="PANTHER" id="PTHR37423">
    <property type="entry name" value="SOLUBLE LYTIC MUREIN TRANSGLYCOSYLASE-RELATED"/>
    <property type="match status" value="1"/>
</dbReference>
<evidence type="ECO:0000313" key="3">
    <source>
        <dbReference type="EMBL" id="MDQ8935961.1"/>
    </source>
</evidence>
<dbReference type="PANTHER" id="PTHR37423:SF2">
    <property type="entry name" value="MEMBRANE-BOUND LYTIC MUREIN TRANSGLYCOSYLASE C"/>
    <property type="match status" value="1"/>
</dbReference>
<proteinExistence type="inferred from homology"/>
<dbReference type="InterPro" id="IPR023346">
    <property type="entry name" value="Lysozyme-like_dom_sf"/>
</dbReference>
<dbReference type="Proteomes" id="UP001243844">
    <property type="component" value="Unassembled WGS sequence"/>
</dbReference>
<dbReference type="Gene3D" id="1.10.530.10">
    <property type="match status" value="1"/>
</dbReference>
<dbReference type="SUPFAM" id="SSF53955">
    <property type="entry name" value="Lysozyme-like"/>
    <property type="match status" value="1"/>
</dbReference>
<dbReference type="InterPro" id="IPR008258">
    <property type="entry name" value="Transglycosylase_SLT_dom_1"/>
</dbReference>
<dbReference type="AlphaFoldDB" id="A0AAW8JBA1"/>
<dbReference type="Pfam" id="PF01464">
    <property type="entry name" value="SLT"/>
    <property type="match status" value="1"/>
</dbReference>
<feature type="domain" description="Transglycosylase SLT" evidence="2">
    <location>
        <begin position="76"/>
        <end position="179"/>
    </location>
</feature>
<name>A0AAW8JBA1_9GAMM</name>